<accession>A0A3M0AB83</accession>
<keyword evidence="13" id="KW-1185">Reference proteome</keyword>
<evidence type="ECO:0000256" key="4">
    <source>
        <dbReference type="ARBA" id="ARBA00011690"/>
    </source>
</evidence>
<comment type="caution">
    <text evidence="12">The sequence shown here is derived from an EMBL/GenBank/DDBJ whole genome shotgun (WGS) entry which is preliminary data.</text>
</comment>
<keyword evidence="6 8" id="KW-0560">Oxidoreductase</keyword>
<proteinExistence type="inferred from homology"/>
<dbReference type="OrthoDB" id="9801272at2"/>
<dbReference type="SUPFAM" id="SSF53383">
    <property type="entry name" value="PLP-dependent transferases"/>
    <property type="match status" value="2"/>
</dbReference>
<evidence type="ECO:0000256" key="9">
    <source>
        <dbReference type="PIRSR" id="PIRSR603437-50"/>
    </source>
</evidence>
<protein>
    <recommendedName>
        <fullName evidence="8">Glycine dehydrogenase (decarboxylating)</fullName>
        <ecNumber evidence="8">1.4.4.2</ecNumber>
    </recommendedName>
    <alternativeName>
        <fullName evidence="8">Glycine cleavage system P-protein</fullName>
    </alternativeName>
    <alternativeName>
        <fullName evidence="8">Glycine decarboxylase</fullName>
    </alternativeName>
    <alternativeName>
        <fullName evidence="8">Glycine dehydrogenase (aminomethyl-transferring)</fullName>
    </alternativeName>
</protein>
<dbReference type="InterPro" id="IPR015424">
    <property type="entry name" value="PyrdxlP-dep_Trfase"/>
</dbReference>
<evidence type="ECO:0000259" key="11">
    <source>
        <dbReference type="Pfam" id="PF21478"/>
    </source>
</evidence>
<dbReference type="NCBIfam" id="TIGR00461">
    <property type="entry name" value="gcvP"/>
    <property type="match status" value="1"/>
</dbReference>
<evidence type="ECO:0000256" key="3">
    <source>
        <dbReference type="ARBA" id="ARBA00010756"/>
    </source>
</evidence>
<reference evidence="12 13" key="1">
    <citation type="submission" date="2018-10" db="EMBL/GenBank/DDBJ databases">
        <title>Genomic Encyclopedia of Type Strains, Phase IV (KMG-IV): sequencing the most valuable type-strain genomes for metagenomic binning, comparative biology and taxonomic classification.</title>
        <authorList>
            <person name="Goeker M."/>
        </authorList>
    </citation>
    <scope>NUCLEOTIDE SEQUENCE [LARGE SCALE GENOMIC DNA]</scope>
    <source>
        <strain evidence="12 13">DSM 25080</strain>
    </source>
</reference>
<evidence type="ECO:0000259" key="10">
    <source>
        <dbReference type="Pfam" id="PF02347"/>
    </source>
</evidence>
<dbReference type="Pfam" id="PF21478">
    <property type="entry name" value="GcvP2_C"/>
    <property type="match status" value="1"/>
</dbReference>
<name>A0A3M0AB83_9GAMM</name>
<dbReference type="NCBIfam" id="NF003346">
    <property type="entry name" value="PRK04366.1"/>
    <property type="match status" value="1"/>
</dbReference>
<dbReference type="InterPro" id="IPR015421">
    <property type="entry name" value="PyrdxlP-dep_Trfase_major"/>
</dbReference>
<dbReference type="GO" id="GO:0030170">
    <property type="term" value="F:pyridoxal phosphate binding"/>
    <property type="evidence" value="ECO:0007669"/>
    <property type="project" value="TreeGrafter"/>
</dbReference>
<feature type="domain" description="Glycine cleavage system P-protein N-terminal" evidence="10">
    <location>
        <begin position="485"/>
        <end position="732"/>
    </location>
</feature>
<comment type="subunit">
    <text evidence="4 8">The glycine cleavage system is composed of four proteins: P, T, L and H.</text>
</comment>
<dbReference type="RefSeq" id="WP_121876716.1">
    <property type="nucleotide sequence ID" value="NZ_REFJ01000003.1"/>
</dbReference>
<dbReference type="GO" id="GO:0005960">
    <property type="term" value="C:glycine cleavage complex"/>
    <property type="evidence" value="ECO:0007669"/>
    <property type="project" value="TreeGrafter"/>
</dbReference>
<dbReference type="Gene3D" id="3.90.1150.10">
    <property type="entry name" value="Aspartate Aminotransferase, domain 1"/>
    <property type="match status" value="2"/>
</dbReference>
<feature type="modified residue" description="N6-(pyridoxal phosphate)lysine" evidence="8 9">
    <location>
        <position position="710"/>
    </location>
</feature>
<dbReference type="EC" id="1.4.4.2" evidence="8"/>
<dbReference type="GO" id="GO:0019464">
    <property type="term" value="P:glycine decarboxylation via glycine cleavage system"/>
    <property type="evidence" value="ECO:0007669"/>
    <property type="project" value="UniProtKB-UniRule"/>
</dbReference>
<dbReference type="PANTHER" id="PTHR11773:SF13">
    <property type="entry name" value="GLYCINE DEHYDROGENASE (DECARBOXYLATING)"/>
    <property type="match status" value="1"/>
</dbReference>
<dbReference type="InterPro" id="IPR049315">
    <property type="entry name" value="GDC-P_N"/>
</dbReference>
<dbReference type="Proteomes" id="UP000267187">
    <property type="component" value="Unassembled WGS sequence"/>
</dbReference>
<dbReference type="GO" id="GO:0016594">
    <property type="term" value="F:glycine binding"/>
    <property type="evidence" value="ECO:0007669"/>
    <property type="project" value="TreeGrafter"/>
</dbReference>
<evidence type="ECO:0000256" key="5">
    <source>
        <dbReference type="ARBA" id="ARBA00022898"/>
    </source>
</evidence>
<evidence type="ECO:0000256" key="2">
    <source>
        <dbReference type="ARBA" id="ARBA00003788"/>
    </source>
</evidence>
<feature type="domain" description="Glycine cleavage system P-protein N-terminal" evidence="10">
    <location>
        <begin position="17"/>
        <end position="441"/>
    </location>
</feature>
<evidence type="ECO:0000256" key="8">
    <source>
        <dbReference type="HAMAP-Rule" id="MF_00711"/>
    </source>
</evidence>
<gene>
    <name evidence="8" type="primary">gcvP</name>
    <name evidence="12" type="ORF">DFR27_1384</name>
</gene>
<dbReference type="InterPro" id="IPR020581">
    <property type="entry name" value="GDC_P"/>
</dbReference>
<organism evidence="12 13">
    <name type="scientific">Umboniibacter marinipuniceus</name>
    <dbReference type="NCBI Taxonomy" id="569599"/>
    <lineage>
        <taxon>Bacteria</taxon>
        <taxon>Pseudomonadati</taxon>
        <taxon>Pseudomonadota</taxon>
        <taxon>Gammaproteobacteria</taxon>
        <taxon>Cellvibrionales</taxon>
        <taxon>Cellvibrionaceae</taxon>
        <taxon>Umboniibacter</taxon>
    </lineage>
</organism>
<dbReference type="Pfam" id="PF02347">
    <property type="entry name" value="GDC-P"/>
    <property type="match status" value="2"/>
</dbReference>
<dbReference type="EMBL" id="REFJ01000003">
    <property type="protein sequence ID" value="RMA80028.1"/>
    <property type="molecule type" value="Genomic_DNA"/>
</dbReference>
<dbReference type="InterPro" id="IPR049316">
    <property type="entry name" value="GDC-P_C"/>
</dbReference>
<evidence type="ECO:0000256" key="7">
    <source>
        <dbReference type="ARBA" id="ARBA00049026"/>
    </source>
</evidence>
<dbReference type="GO" id="GO:0004375">
    <property type="term" value="F:glycine dehydrogenase (decarboxylating) activity"/>
    <property type="evidence" value="ECO:0007669"/>
    <property type="project" value="UniProtKB-EC"/>
</dbReference>
<evidence type="ECO:0000256" key="6">
    <source>
        <dbReference type="ARBA" id="ARBA00023002"/>
    </source>
</evidence>
<dbReference type="InterPro" id="IPR003437">
    <property type="entry name" value="GcvP"/>
</dbReference>
<dbReference type="Gene3D" id="3.40.640.10">
    <property type="entry name" value="Type I PLP-dependent aspartate aminotransferase-like (Major domain)"/>
    <property type="match status" value="2"/>
</dbReference>
<dbReference type="FunFam" id="3.40.640.10:FF:000005">
    <property type="entry name" value="Glycine dehydrogenase (decarboxylating), mitochondrial"/>
    <property type="match status" value="1"/>
</dbReference>
<dbReference type="AlphaFoldDB" id="A0A3M0AB83"/>
<dbReference type="CDD" id="cd00613">
    <property type="entry name" value="GDC-P"/>
    <property type="match status" value="2"/>
</dbReference>
<evidence type="ECO:0000313" key="13">
    <source>
        <dbReference type="Proteomes" id="UP000267187"/>
    </source>
</evidence>
<dbReference type="GO" id="GO:0005829">
    <property type="term" value="C:cytosol"/>
    <property type="evidence" value="ECO:0007669"/>
    <property type="project" value="TreeGrafter"/>
</dbReference>
<sequence>MSNPSLHELEHHGEFIERHIGVSEVHQKQMLAELGCDSLEDLIADTVPAGIRRQQSMDLPEAVSERDTLAYLKDIAQRNQIFQSFIGMGYHDTLTPNVILRNVLENPGWYTAYTPYQPEIAQGRLEGLLNFQQMVTDLTGMELANASMLDEATAAAEAMSMSKRVARKNKSNVYFVDADVHPQTIAVIQTRAEHFGFEVIVASAATELANTDCFGALVQYPTSTGNIEDIKQIIDVAHSKDVLVTVAADILSLVLLKAPGDLGADIVIGSAQRFGVPMGFGGPHAAFFAFRDAYKRASAGRIIGVSVDTRGKKAFRMAMQTREQHIRREKANSNICTSQVLLALMAGFYAVYHGPKGLKRIAQRVNRITDLFALALESQGFELRHKNWFDTLTVETKEKTTDVIQRALEAEMNVRVLDGAVGLSFHEKTTLADLDVLISAFTGEDTDIDWTELDAQLMAQGSLGIQSSMLRDDEILSHDVFNLYHSETEMLRYLARLEKRDIALNHSMIALGSCTMKLNATVEMIPVTWPEFGALHPFAPIEQAEGYLKLFEELEKMLCEATGYDNVSLQPNAGSQGEYAGLIAIKKYHESRGDHHRDVCLIPASAHGTNPASAQMVSMRVVVVACDEKGNVDMADLQAKVEQHSENLAAIMVTYPSTHGVFEESITELCDLIHEHGGQVYVDGANMNALVGVAAPGHFGGDVSHLNLHKTFCIPHGGGGPGMGPIGVKSHLAPFLAAHPVQQVEGTAMENGVISAAPWGSASILPISWAYIKLMGAEGLKAATETAILSANYLAKHLAPHFPVLYTGTSGRVAHECLIDIRPLKEATGVSEEDIAKRLMDFGFHSPTMSFPVAGTLMIEPTESESKSELDNFITAMATIRAEADAVGRGEYPADNNPLCNAPHTQADILGDWDRPYSREKATYPADFVKAGKAWPTANRIDNVFGDRNLICSCPPLEHYLED</sequence>
<comment type="catalytic activity">
    <reaction evidence="7 8">
        <text>N(6)-[(R)-lipoyl]-L-lysyl-[glycine-cleavage complex H protein] + glycine + H(+) = N(6)-[(R)-S(8)-aminomethyldihydrolipoyl]-L-lysyl-[glycine-cleavage complex H protein] + CO2</text>
        <dbReference type="Rhea" id="RHEA:24304"/>
        <dbReference type="Rhea" id="RHEA-COMP:10494"/>
        <dbReference type="Rhea" id="RHEA-COMP:10495"/>
        <dbReference type="ChEBI" id="CHEBI:15378"/>
        <dbReference type="ChEBI" id="CHEBI:16526"/>
        <dbReference type="ChEBI" id="CHEBI:57305"/>
        <dbReference type="ChEBI" id="CHEBI:83099"/>
        <dbReference type="ChEBI" id="CHEBI:83143"/>
        <dbReference type="EC" id="1.4.4.2"/>
    </reaction>
</comment>
<dbReference type="HAMAP" id="MF_00711">
    <property type="entry name" value="GcvP"/>
    <property type="match status" value="1"/>
</dbReference>
<comment type="function">
    <text evidence="2 8">The glycine cleavage system catalyzes the degradation of glycine. The P protein binds the alpha-amino group of glycine through its pyridoxal phosphate cofactor; CO(2) is released and the remaining methylamine moiety is then transferred to the lipoamide cofactor of the H protein.</text>
</comment>
<dbReference type="InterPro" id="IPR015422">
    <property type="entry name" value="PyrdxlP-dep_Trfase_small"/>
</dbReference>
<comment type="similarity">
    <text evidence="3 8">Belongs to the GcvP family.</text>
</comment>
<evidence type="ECO:0000313" key="12">
    <source>
        <dbReference type="EMBL" id="RMA80028.1"/>
    </source>
</evidence>
<comment type="cofactor">
    <cofactor evidence="1 8 9">
        <name>pyridoxal 5'-phosphate</name>
        <dbReference type="ChEBI" id="CHEBI:597326"/>
    </cofactor>
</comment>
<feature type="domain" description="Glycine dehydrogenase C-terminal" evidence="11">
    <location>
        <begin position="783"/>
        <end position="904"/>
    </location>
</feature>
<dbReference type="FunFam" id="3.40.640.10:FF:000007">
    <property type="entry name" value="glycine dehydrogenase (Decarboxylating), mitochondrial"/>
    <property type="match status" value="1"/>
</dbReference>
<dbReference type="PANTHER" id="PTHR11773">
    <property type="entry name" value="GLYCINE DEHYDROGENASE, DECARBOXYLATING"/>
    <property type="match status" value="1"/>
</dbReference>
<keyword evidence="5 8" id="KW-0663">Pyridoxal phosphate</keyword>
<evidence type="ECO:0000256" key="1">
    <source>
        <dbReference type="ARBA" id="ARBA00001933"/>
    </source>
</evidence>